<evidence type="ECO:0000313" key="4">
    <source>
        <dbReference type="Proteomes" id="UP000663400"/>
    </source>
</evidence>
<keyword evidence="4" id="KW-1185">Reference proteome</keyword>
<dbReference type="Gene3D" id="1.10.3210.10">
    <property type="entry name" value="Hypothetical protein af1432"/>
    <property type="match status" value="1"/>
</dbReference>
<proteinExistence type="predicted"/>
<dbReference type="SMART" id="SM00471">
    <property type="entry name" value="HDc"/>
    <property type="match status" value="1"/>
</dbReference>
<reference evidence="3 4" key="1">
    <citation type="submission" date="2021-02" db="EMBL/GenBank/DDBJ databases">
        <title>Lysobacter arenosi sp. nov., isolated from soil of gangwondo yeongwol, south Korea.</title>
        <authorList>
            <person name="Kim K.R."/>
            <person name="Kim K.H."/>
            <person name="Jeon C.O."/>
        </authorList>
    </citation>
    <scope>NUCLEOTIDE SEQUENCE [LARGE SCALE GENOMIC DNA]</scope>
    <source>
        <strain evidence="3 4">R7</strain>
    </source>
</reference>
<protein>
    <submittedName>
        <fullName evidence="3">HD domain-containing protein</fullName>
    </submittedName>
</protein>
<sequence>MANSGTEAVTTSNRTTATANAPSPLPTRLVAGVPVPDTALVTRAIEFARAHCDPYLFNHVMRSWLFAACIAQNKGEPYDAEVLAVSALLHDIGLTPLASGALRFEVEGANTARAFVRELGVDERRSQLVWDSIALNSTPSICLHKEAEAALCVLGVALDWGGWGFDSLPAEQIARIVAEFPRLQMKQRFTQAVCGICERHPEITYDNFARDFGERFVPGYRAPSMVDALQGAPFEE</sequence>
<dbReference type="PANTHER" id="PTHR35569">
    <property type="entry name" value="CYANAMIDE HYDRATASE DDI2-RELATED"/>
    <property type="match status" value="1"/>
</dbReference>
<accession>A0ABX7RBC3</accession>
<gene>
    <name evidence="3" type="ORF">HIV01_016185</name>
</gene>
<dbReference type="SUPFAM" id="SSF109604">
    <property type="entry name" value="HD-domain/PDEase-like"/>
    <property type="match status" value="1"/>
</dbReference>
<dbReference type="PANTHER" id="PTHR35569:SF1">
    <property type="entry name" value="CYANAMIDE HYDRATASE DDI2-RELATED"/>
    <property type="match status" value="1"/>
</dbReference>
<dbReference type="CDD" id="cd00077">
    <property type="entry name" value="HDc"/>
    <property type="match status" value="1"/>
</dbReference>
<feature type="compositionally biased region" description="Low complexity" evidence="1">
    <location>
        <begin position="1"/>
        <end position="21"/>
    </location>
</feature>
<dbReference type="InterPro" id="IPR003607">
    <property type="entry name" value="HD/PDEase_dom"/>
</dbReference>
<evidence type="ECO:0000259" key="2">
    <source>
        <dbReference type="SMART" id="SM00471"/>
    </source>
</evidence>
<organism evidence="3 4">
    <name type="scientific">Lysobacter arenosi</name>
    <dbReference type="NCBI Taxonomy" id="2795387"/>
    <lineage>
        <taxon>Bacteria</taxon>
        <taxon>Pseudomonadati</taxon>
        <taxon>Pseudomonadota</taxon>
        <taxon>Gammaproteobacteria</taxon>
        <taxon>Lysobacterales</taxon>
        <taxon>Lysobacteraceae</taxon>
        <taxon>Lysobacter</taxon>
    </lineage>
</organism>
<dbReference type="EMBL" id="CP071517">
    <property type="protein sequence ID" value="QSX74687.1"/>
    <property type="molecule type" value="Genomic_DNA"/>
</dbReference>
<evidence type="ECO:0000313" key="3">
    <source>
        <dbReference type="EMBL" id="QSX74687.1"/>
    </source>
</evidence>
<feature type="region of interest" description="Disordered" evidence="1">
    <location>
        <begin position="1"/>
        <end position="26"/>
    </location>
</feature>
<evidence type="ECO:0000256" key="1">
    <source>
        <dbReference type="SAM" id="MobiDB-lite"/>
    </source>
</evidence>
<name>A0ABX7RBC3_9GAMM</name>
<dbReference type="Proteomes" id="UP000663400">
    <property type="component" value="Chromosome"/>
</dbReference>
<dbReference type="RefSeq" id="WP_200608888.1">
    <property type="nucleotide sequence ID" value="NZ_CP071517.1"/>
</dbReference>
<dbReference type="Pfam" id="PF01966">
    <property type="entry name" value="HD"/>
    <property type="match status" value="1"/>
</dbReference>
<feature type="domain" description="HD/PDEase" evidence="2">
    <location>
        <begin position="52"/>
        <end position="166"/>
    </location>
</feature>
<dbReference type="InterPro" id="IPR006674">
    <property type="entry name" value="HD_domain"/>
</dbReference>